<feature type="transmembrane region" description="Helical" evidence="1">
    <location>
        <begin position="307"/>
        <end position="327"/>
    </location>
</feature>
<feature type="transmembrane region" description="Helical" evidence="1">
    <location>
        <begin position="274"/>
        <end position="295"/>
    </location>
</feature>
<keyword evidence="4" id="KW-1185">Reference proteome</keyword>
<dbReference type="Pfam" id="PF04235">
    <property type="entry name" value="DUF418"/>
    <property type="match status" value="1"/>
</dbReference>
<feature type="transmembrane region" description="Helical" evidence="1">
    <location>
        <begin position="236"/>
        <end position="254"/>
    </location>
</feature>
<evidence type="ECO:0000313" key="4">
    <source>
        <dbReference type="Proteomes" id="UP000481037"/>
    </source>
</evidence>
<evidence type="ECO:0000256" key="1">
    <source>
        <dbReference type="SAM" id="Phobius"/>
    </source>
</evidence>
<keyword evidence="1" id="KW-1133">Transmembrane helix</keyword>
<reference evidence="3 4" key="1">
    <citation type="submission" date="2019-11" db="EMBL/GenBank/DDBJ databases">
        <title>Novel species isolated from a subtropical stream in China.</title>
        <authorList>
            <person name="Lu H."/>
        </authorList>
    </citation>
    <scope>NUCLEOTIDE SEQUENCE [LARGE SCALE GENOMIC DNA]</scope>
    <source>
        <strain evidence="3 4">FT25W</strain>
    </source>
</reference>
<protein>
    <submittedName>
        <fullName evidence="3">DUF418 domain-containing protein</fullName>
    </submittedName>
</protein>
<dbReference type="Proteomes" id="UP000481037">
    <property type="component" value="Unassembled WGS sequence"/>
</dbReference>
<organism evidence="3 4">
    <name type="scientific">Duganella alba</name>
    <dbReference type="NCBI Taxonomy" id="2666081"/>
    <lineage>
        <taxon>Bacteria</taxon>
        <taxon>Pseudomonadati</taxon>
        <taxon>Pseudomonadota</taxon>
        <taxon>Betaproteobacteria</taxon>
        <taxon>Burkholderiales</taxon>
        <taxon>Oxalobacteraceae</taxon>
        <taxon>Telluria group</taxon>
        <taxon>Duganella</taxon>
    </lineage>
</organism>
<name>A0A6L5QM38_9BURK</name>
<evidence type="ECO:0000313" key="3">
    <source>
        <dbReference type="EMBL" id="MRX10715.1"/>
    </source>
</evidence>
<comment type="caution">
    <text evidence="3">The sequence shown here is derived from an EMBL/GenBank/DDBJ whole genome shotgun (WGS) entry which is preliminary data.</text>
</comment>
<feature type="transmembrane region" description="Helical" evidence="1">
    <location>
        <begin position="333"/>
        <end position="352"/>
    </location>
</feature>
<proteinExistence type="predicted"/>
<evidence type="ECO:0000259" key="2">
    <source>
        <dbReference type="Pfam" id="PF04235"/>
    </source>
</evidence>
<feature type="domain" description="DUF418" evidence="2">
    <location>
        <begin position="226"/>
        <end position="379"/>
    </location>
</feature>
<dbReference type="PANTHER" id="PTHR30590">
    <property type="entry name" value="INNER MEMBRANE PROTEIN"/>
    <property type="match status" value="1"/>
</dbReference>
<dbReference type="EMBL" id="WKJM01000023">
    <property type="protein sequence ID" value="MRX10715.1"/>
    <property type="molecule type" value="Genomic_DNA"/>
</dbReference>
<accession>A0A6L5QM38</accession>
<feature type="transmembrane region" description="Helical" evidence="1">
    <location>
        <begin position="137"/>
        <end position="156"/>
    </location>
</feature>
<sequence length="385" mass="43799">MTTTNTSRLDVIDALRGFAIVSIMLLHNIEHFDFYFSPAGLPAWLKIVDKLIWDSLFFLFGGKSYAIFALLFGVTFYIQYHNREVRGEDFRARFAWRLALLLAFGVFNSMFYHGDILSIYAVLGLALIPVARLKDRWVLAIAAVLLLQPYAWIEVFQALPNPNQKLPDPASWAYFGRANEYFAHGSASQVWSGNLTNGKIGVIRWSWENGRIFQIPALFMLGMLAGRQGLFKDQAFWRRALVCAVLAFIPFYMLKTWPEIMGLGEAVSRPLLVIITSWSNVAFMVVLVSVFVLLFYSQRWLSVFSPLGRMSLTSYVIQSIVGTTIYYGFGLGMYQYTGASFALAIGVTLAVLQRQFSVWWLAHHPQGPLETVWHRLTWLGARARN</sequence>
<dbReference type="InterPro" id="IPR052529">
    <property type="entry name" value="Bact_Transport_Assoc"/>
</dbReference>
<dbReference type="AlphaFoldDB" id="A0A6L5QM38"/>
<keyword evidence="1" id="KW-0812">Transmembrane</keyword>
<feature type="transmembrane region" description="Helical" evidence="1">
    <location>
        <begin position="56"/>
        <end position="78"/>
    </location>
</feature>
<dbReference type="PANTHER" id="PTHR30590:SF2">
    <property type="entry name" value="INNER MEMBRANE PROTEIN"/>
    <property type="match status" value="1"/>
</dbReference>
<keyword evidence="1" id="KW-0472">Membrane</keyword>
<dbReference type="RefSeq" id="WP_154368037.1">
    <property type="nucleotide sequence ID" value="NZ_WKJM01000023.1"/>
</dbReference>
<dbReference type="InterPro" id="IPR007349">
    <property type="entry name" value="DUF418"/>
</dbReference>
<gene>
    <name evidence="3" type="ORF">GJ697_23045</name>
</gene>
<feature type="transmembrane region" description="Helical" evidence="1">
    <location>
        <begin position="98"/>
        <end position="131"/>
    </location>
</feature>